<gene>
    <name evidence="3" type="ORF">F6U93_13145</name>
</gene>
<protein>
    <submittedName>
        <fullName evidence="3">HAD family hydrolase</fullName>
    </submittedName>
</protein>
<evidence type="ECO:0000313" key="4">
    <source>
        <dbReference type="Proteomes" id="UP000441333"/>
    </source>
</evidence>
<evidence type="ECO:0000256" key="2">
    <source>
        <dbReference type="SAM" id="Phobius"/>
    </source>
</evidence>
<comment type="caution">
    <text evidence="3">The sequence shown here is derived from an EMBL/GenBank/DDBJ whole genome shotgun (WGS) entry which is preliminary data.</text>
</comment>
<dbReference type="InterPro" id="IPR036412">
    <property type="entry name" value="HAD-like_sf"/>
</dbReference>
<keyword evidence="2" id="KW-0472">Membrane</keyword>
<organism evidence="3 4">
    <name type="scientific">Pseudotamlana haliotis</name>
    <dbReference type="NCBI Taxonomy" id="2614804"/>
    <lineage>
        <taxon>Bacteria</taxon>
        <taxon>Pseudomonadati</taxon>
        <taxon>Bacteroidota</taxon>
        <taxon>Flavobacteriia</taxon>
        <taxon>Flavobacteriales</taxon>
        <taxon>Flavobacteriaceae</taxon>
        <taxon>Pseudotamlana</taxon>
    </lineage>
</organism>
<evidence type="ECO:0000256" key="1">
    <source>
        <dbReference type="ARBA" id="ARBA00022801"/>
    </source>
</evidence>
<dbReference type="GO" id="GO:0016787">
    <property type="term" value="F:hydrolase activity"/>
    <property type="evidence" value="ECO:0007669"/>
    <property type="project" value="UniProtKB-KW"/>
</dbReference>
<dbReference type="SUPFAM" id="SSF56784">
    <property type="entry name" value="HAD-like"/>
    <property type="match status" value="1"/>
</dbReference>
<feature type="transmembrane region" description="Helical" evidence="2">
    <location>
        <begin position="652"/>
        <end position="668"/>
    </location>
</feature>
<dbReference type="RefSeq" id="WP_150940585.1">
    <property type="nucleotide sequence ID" value="NZ_WAAT01000051.1"/>
</dbReference>
<dbReference type="Pfam" id="PF00702">
    <property type="entry name" value="Hydrolase"/>
    <property type="match status" value="1"/>
</dbReference>
<keyword evidence="4" id="KW-1185">Reference proteome</keyword>
<name>A0A6N6MBB0_9FLAO</name>
<reference evidence="3 4" key="1">
    <citation type="submission" date="2019-09" db="EMBL/GenBank/DDBJ databases">
        <authorList>
            <person name="Cao W.R."/>
        </authorList>
    </citation>
    <scope>NUCLEOTIDE SEQUENCE [LARGE SCALE GENOMIC DNA]</scope>
    <source>
        <strain evidence="3 4">B1N29</strain>
    </source>
</reference>
<dbReference type="PANTHER" id="PTHR43316">
    <property type="entry name" value="HYDROLASE, HALOACID DELAHOGENASE-RELATED"/>
    <property type="match status" value="1"/>
</dbReference>
<evidence type="ECO:0000313" key="3">
    <source>
        <dbReference type="EMBL" id="KAB1066795.1"/>
    </source>
</evidence>
<dbReference type="Proteomes" id="UP000441333">
    <property type="component" value="Unassembled WGS sequence"/>
</dbReference>
<sequence length="691" mass="81418">MYLDQLKNSLKKQNIKVLFTDYYDTIVHRTVHPNYTLKLWAKFMIIEFGLNISIDELYFIRQESVKQLCETLDKNNVEIPYQVLVEAIYTRLVNSQLLNPELKSQFFKVSESAEFKAEASVQYLNQDVIQVLKDFKAQGGRVYLVSDFYGTENLFQDLLKHHGVFDIFDGVFSSAELQASKHRGNIYKKVLDALAIRANEVMMIGDNKRSDYDNAIKNKLQAYQLPHSHYIKKNKRNGLGNDYKKVKHEVNSIFKNCKKKDVLPFTQYIIYYHFLTERLFQTCKKEGLKNLFFLSREGQYLKKLFDSYQEFHSLEDTETIKTHYLKISRQASMQINLKSIDEEGFKYLRKEYPQLSINDFLTFFDCPETEIAAISEALHTDKNHIIEDFFNSETFEALKQNHSFISYYENHRKANVSNFNNYIKAFDADIENEGIHLVDIGWGGTMQESIYGFFEEKIKVTGHYLGLRYIYNIQEKTPRNGLIFSVLPYTNYNDYLLMANNQYYEQFSAANHGSAVGYTNAENNFVIVKHNAEEKWLYDNYIEKHQAQMFGFHQELLKRLEAICYDQEMIQHIISKIALKTGLFYNSRTLKFIETLNSGFYQNIGTNKVGITYEKKEDDSAVTLLKTFILTPEVVFRYVTKFKPLLYQKNKIAAFLFPSYLIYFYYLLNKFARFKVLKPFFLLKSTYFKNA</sequence>
<keyword evidence="2" id="KW-1133">Transmembrane helix</keyword>
<dbReference type="EMBL" id="WAAT01000051">
    <property type="protein sequence ID" value="KAB1066795.1"/>
    <property type="molecule type" value="Genomic_DNA"/>
</dbReference>
<keyword evidence="2" id="KW-0812">Transmembrane</keyword>
<keyword evidence="1 3" id="KW-0378">Hydrolase</keyword>
<accession>A0A6N6MBB0</accession>
<dbReference type="Gene3D" id="3.40.50.1000">
    <property type="entry name" value="HAD superfamily/HAD-like"/>
    <property type="match status" value="1"/>
</dbReference>
<dbReference type="InterPro" id="IPR023214">
    <property type="entry name" value="HAD_sf"/>
</dbReference>
<dbReference type="AlphaFoldDB" id="A0A6N6MBB0"/>
<proteinExistence type="predicted"/>
<dbReference type="InterPro" id="IPR051540">
    <property type="entry name" value="S-2-haloacid_dehalogenase"/>
</dbReference>